<proteinExistence type="inferred from homology"/>
<feature type="non-terminal residue" evidence="11">
    <location>
        <position position="1"/>
    </location>
</feature>
<feature type="signal peptide" evidence="10">
    <location>
        <begin position="1"/>
        <end position="17"/>
    </location>
</feature>
<evidence type="ECO:0000313" key="12">
    <source>
        <dbReference type="Proteomes" id="UP000183832"/>
    </source>
</evidence>
<dbReference type="Proteomes" id="UP000183832">
    <property type="component" value="Unassembled WGS sequence"/>
</dbReference>
<dbReference type="STRING" id="568069.A0A1J1HVS9"/>
<reference evidence="11 12" key="1">
    <citation type="submission" date="2015-04" db="EMBL/GenBank/DDBJ databases">
        <authorList>
            <person name="Syromyatnikov M.Y."/>
            <person name="Popov V.N."/>
        </authorList>
    </citation>
    <scope>NUCLEOTIDE SEQUENCE [LARGE SCALE GENOMIC DNA]</scope>
</reference>
<evidence type="ECO:0000256" key="8">
    <source>
        <dbReference type="ARBA" id="ARBA00049560"/>
    </source>
</evidence>
<comment type="similarity">
    <text evidence="2">Belongs to the TMEM86 family.</text>
</comment>
<keyword evidence="10" id="KW-0732">Signal</keyword>
<name>A0A1J1HVS9_9DIPT</name>
<keyword evidence="5 9" id="KW-0472">Membrane</keyword>
<feature type="transmembrane region" description="Helical" evidence="9">
    <location>
        <begin position="177"/>
        <end position="195"/>
    </location>
</feature>
<evidence type="ECO:0000256" key="9">
    <source>
        <dbReference type="SAM" id="Phobius"/>
    </source>
</evidence>
<feature type="transmembrane region" description="Helical" evidence="9">
    <location>
        <begin position="150"/>
        <end position="170"/>
    </location>
</feature>
<evidence type="ECO:0000256" key="2">
    <source>
        <dbReference type="ARBA" id="ARBA00007375"/>
    </source>
</evidence>
<feature type="transmembrane region" description="Helical" evidence="9">
    <location>
        <begin position="233"/>
        <end position="254"/>
    </location>
</feature>
<dbReference type="PANTHER" id="PTHR31885:SF6">
    <property type="entry name" value="GH04784P"/>
    <property type="match status" value="1"/>
</dbReference>
<evidence type="ECO:0000256" key="1">
    <source>
        <dbReference type="ARBA" id="ARBA00004141"/>
    </source>
</evidence>
<evidence type="ECO:0000256" key="4">
    <source>
        <dbReference type="ARBA" id="ARBA00022989"/>
    </source>
</evidence>
<sequence length="294" mass="33263">AAILSVQLFQFFHVVSFAFLCNSTSRIKLFDIIEDIRKKFKSYLDKAQTIRSLEMLLPISSIKQMVKVTWIQLAPFVKSVIVYFVIGSFEFFNSNVLSTILKCIPIICLMAFIFLMGFKFTNEYRHHQLILLGLIFSCAGDALLDYQKGILFQYGMLAFAVAQICYVAAFGWQPFRLLIGVIFYGLGALSLSLMFKNMEGILIFAVPIYCILLLTMGWRANARLQNLQNLPKLFTAIGAILFIISDGLIAFNMFYAPVKYSGILIMSTYYMAQLGITLSILDHDVTPKSTVKSN</sequence>
<comment type="catalytic activity">
    <reaction evidence="7">
        <text>a 1-O-(1Z-alkenyl)-sn-glycero-3-phosphoethanolamine + H2O = a 2,3-saturated aldehyde + sn-glycero-3-phosphoethanolamine</text>
        <dbReference type="Rhea" id="RHEA:16905"/>
        <dbReference type="ChEBI" id="CHEBI:15377"/>
        <dbReference type="ChEBI" id="CHEBI:73359"/>
        <dbReference type="ChEBI" id="CHEBI:77288"/>
        <dbReference type="ChEBI" id="CHEBI:143890"/>
        <dbReference type="EC" id="3.3.2.2"/>
    </reaction>
</comment>
<evidence type="ECO:0000313" key="11">
    <source>
        <dbReference type="EMBL" id="CRK91658.1"/>
    </source>
</evidence>
<dbReference type="Pfam" id="PF07947">
    <property type="entry name" value="YhhN"/>
    <property type="match status" value="1"/>
</dbReference>
<dbReference type="EC" id="3.3.2.2" evidence="6"/>
<evidence type="ECO:0000256" key="6">
    <source>
        <dbReference type="ARBA" id="ARBA00035673"/>
    </source>
</evidence>
<dbReference type="GO" id="GO:0016020">
    <property type="term" value="C:membrane"/>
    <property type="evidence" value="ECO:0007669"/>
    <property type="project" value="UniProtKB-SubCell"/>
</dbReference>
<dbReference type="EMBL" id="CVRI01000021">
    <property type="protein sequence ID" value="CRK91658.1"/>
    <property type="molecule type" value="Genomic_DNA"/>
</dbReference>
<organism evidence="11 12">
    <name type="scientific">Clunio marinus</name>
    <dbReference type="NCBI Taxonomy" id="568069"/>
    <lineage>
        <taxon>Eukaryota</taxon>
        <taxon>Metazoa</taxon>
        <taxon>Ecdysozoa</taxon>
        <taxon>Arthropoda</taxon>
        <taxon>Hexapoda</taxon>
        <taxon>Insecta</taxon>
        <taxon>Pterygota</taxon>
        <taxon>Neoptera</taxon>
        <taxon>Endopterygota</taxon>
        <taxon>Diptera</taxon>
        <taxon>Nematocera</taxon>
        <taxon>Chironomoidea</taxon>
        <taxon>Chironomidae</taxon>
        <taxon>Clunio</taxon>
    </lineage>
</organism>
<keyword evidence="3 9" id="KW-0812">Transmembrane</keyword>
<keyword evidence="12" id="KW-1185">Reference proteome</keyword>
<gene>
    <name evidence="11" type="ORF">CLUMA_CG005308</name>
</gene>
<dbReference type="PANTHER" id="PTHR31885">
    <property type="entry name" value="GH04784P"/>
    <property type="match status" value="1"/>
</dbReference>
<comment type="subcellular location">
    <subcellularLocation>
        <location evidence="1">Membrane</location>
        <topology evidence="1">Multi-pass membrane protein</topology>
    </subcellularLocation>
</comment>
<evidence type="ECO:0000256" key="7">
    <source>
        <dbReference type="ARBA" id="ARBA00049458"/>
    </source>
</evidence>
<evidence type="ECO:0000256" key="5">
    <source>
        <dbReference type="ARBA" id="ARBA00023136"/>
    </source>
</evidence>
<feature type="transmembrane region" description="Helical" evidence="9">
    <location>
        <begin position="70"/>
        <end position="89"/>
    </location>
</feature>
<dbReference type="OrthoDB" id="2133758at2759"/>
<keyword evidence="4 9" id="KW-1133">Transmembrane helix</keyword>
<protein>
    <recommendedName>
        <fullName evidence="6">lysoplasmalogenase</fullName>
        <ecNumber evidence="6">3.3.2.2</ecNumber>
    </recommendedName>
</protein>
<dbReference type="InterPro" id="IPR012506">
    <property type="entry name" value="TMEM86B-like"/>
</dbReference>
<dbReference type="AlphaFoldDB" id="A0A1J1HVS9"/>
<feature type="transmembrane region" description="Helical" evidence="9">
    <location>
        <begin position="260"/>
        <end position="281"/>
    </location>
</feature>
<comment type="catalytic activity">
    <reaction evidence="8">
        <text>a 1-O-(1Z-alkenyl)-sn-glycero-3-phosphocholine + H2O = a 2,3-saturated aldehyde + sn-glycerol 3-phosphocholine</text>
        <dbReference type="Rhea" id="RHEA:22544"/>
        <dbReference type="ChEBI" id="CHEBI:15377"/>
        <dbReference type="ChEBI" id="CHEBI:16870"/>
        <dbReference type="ChEBI" id="CHEBI:73359"/>
        <dbReference type="ChEBI" id="CHEBI:77287"/>
        <dbReference type="EC" id="3.3.2.2"/>
    </reaction>
</comment>
<feature type="chain" id="PRO_5012362541" description="lysoplasmalogenase" evidence="10">
    <location>
        <begin position="18"/>
        <end position="294"/>
    </location>
</feature>
<evidence type="ECO:0000256" key="10">
    <source>
        <dbReference type="SAM" id="SignalP"/>
    </source>
</evidence>
<dbReference type="GO" id="GO:0047408">
    <property type="term" value="F:alkenylglycerophosphocholine hydrolase activity"/>
    <property type="evidence" value="ECO:0007669"/>
    <property type="project" value="UniProtKB-EC"/>
</dbReference>
<evidence type="ECO:0000256" key="3">
    <source>
        <dbReference type="ARBA" id="ARBA00022692"/>
    </source>
</evidence>
<feature type="transmembrane region" description="Helical" evidence="9">
    <location>
        <begin position="95"/>
        <end position="116"/>
    </location>
</feature>
<feature type="transmembrane region" description="Helical" evidence="9">
    <location>
        <begin position="201"/>
        <end position="221"/>
    </location>
</feature>
<accession>A0A1J1HVS9</accession>